<dbReference type="Gene3D" id="3.30.250.20">
    <property type="entry name" value="L1 transposable element, C-terminal domain"/>
    <property type="match status" value="1"/>
</dbReference>
<name>A0AAV7SSP4_PLEWA</name>
<protein>
    <submittedName>
        <fullName evidence="1">Uncharacterized protein</fullName>
    </submittedName>
</protein>
<dbReference type="EMBL" id="JANPWB010000008">
    <property type="protein sequence ID" value="KAJ1167114.1"/>
    <property type="molecule type" value="Genomic_DNA"/>
</dbReference>
<dbReference type="Proteomes" id="UP001066276">
    <property type="component" value="Chromosome 4_2"/>
</dbReference>
<keyword evidence="2" id="KW-1185">Reference proteome</keyword>
<sequence length="239" mass="26543">MGAAGFWRGGHGLVVGLTSEVVLDPLRGILRGVFMVERAQGPGSTSSTRAIIAQLLNYKDRNCILWAAQESNRAVFENGKISNYPDCTNKVQTSRKGFMKVKAKLCAMNIRCMLLYLARLKVLHGGKSQFFERPDEVWRWLEMWDKVAPDRPERTILTVHRASGAASSDWRTRGERQMRGTAEQVVDIDTANRVEIQQDGTMAVVTPGLADGSVGTLDQGRRISLRILNFVPCAGRLLP</sequence>
<dbReference type="AlphaFoldDB" id="A0AAV7SSP4"/>
<organism evidence="1 2">
    <name type="scientific">Pleurodeles waltl</name>
    <name type="common">Iberian ribbed newt</name>
    <dbReference type="NCBI Taxonomy" id="8319"/>
    <lineage>
        <taxon>Eukaryota</taxon>
        <taxon>Metazoa</taxon>
        <taxon>Chordata</taxon>
        <taxon>Craniata</taxon>
        <taxon>Vertebrata</taxon>
        <taxon>Euteleostomi</taxon>
        <taxon>Amphibia</taxon>
        <taxon>Batrachia</taxon>
        <taxon>Caudata</taxon>
        <taxon>Salamandroidea</taxon>
        <taxon>Salamandridae</taxon>
        <taxon>Pleurodelinae</taxon>
        <taxon>Pleurodeles</taxon>
    </lineage>
</organism>
<accession>A0AAV7SSP4</accession>
<comment type="caution">
    <text evidence="1">The sequence shown here is derived from an EMBL/GenBank/DDBJ whole genome shotgun (WGS) entry which is preliminary data.</text>
</comment>
<proteinExistence type="predicted"/>
<evidence type="ECO:0000313" key="1">
    <source>
        <dbReference type="EMBL" id="KAJ1167114.1"/>
    </source>
</evidence>
<evidence type="ECO:0000313" key="2">
    <source>
        <dbReference type="Proteomes" id="UP001066276"/>
    </source>
</evidence>
<gene>
    <name evidence="1" type="ORF">NDU88_007507</name>
</gene>
<reference evidence="1" key="1">
    <citation type="journal article" date="2022" name="bioRxiv">
        <title>Sequencing and chromosome-scale assembly of the giantPleurodeles waltlgenome.</title>
        <authorList>
            <person name="Brown T."/>
            <person name="Elewa A."/>
            <person name="Iarovenko S."/>
            <person name="Subramanian E."/>
            <person name="Araus A.J."/>
            <person name="Petzold A."/>
            <person name="Susuki M."/>
            <person name="Suzuki K.-i.T."/>
            <person name="Hayashi T."/>
            <person name="Toyoda A."/>
            <person name="Oliveira C."/>
            <person name="Osipova E."/>
            <person name="Leigh N.D."/>
            <person name="Simon A."/>
            <person name="Yun M.H."/>
        </authorList>
    </citation>
    <scope>NUCLEOTIDE SEQUENCE</scope>
    <source>
        <strain evidence="1">20211129_DDA</strain>
        <tissue evidence="1">Liver</tissue>
    </source>
</reference>
<dbReference type="InterPro" id="IPR042566">
    <property type="entry name" value="L1_C"/>
</dbReference>